<dbReference type="Proteomes" id="UP001211907">
    <property type="component" value="Unassembled WGS sequence"/>
</dbReference>
<feature type="compositionally biased region" description="Low complexity" evidence="1">
    <location>
        <begin position="27"/>
        <end position="55"/>
    </location>
</feature>
<reference evidence="2" key="1">
    <citation type="submission" date="2020-05" db="EMBL/GenBank/DDBJ databases">
        <title>Phylogenomic resolution of chytrid fungi.</title>
        <authorList>
            <person name="Stajich J.E."/>
            <person name="Amses K."/>
            <person name="Simmons R."/>
            <person name="Seto K."/>
            <person name="Myers J."/>
            <person name="Bonds A."/>
            <person name="Quandt C.A."/>
            <person name="Barry K."/>
            <person name="Liu P."/>
            <person name="Grigoriev I."/>
            <person name="Longcore J.E."/>
            <person name="James T.Y."/>
        </authorList>
    </citation>
    <scope>NUCLEOTIDE SEQUENCE</scope>
    <source>
        <strain evidence="2">JEL0513</strain>
    </source>
</reference>
<protein>
    <submittedName>
        <fullName evidence="2">Uncharacterized protein</fullName>
    </submittedName>
</protein>
<evidence type="ECO:0000313" key="3">
    <source>
        <dbReference type="Proteomes" id="UP001211907"/>
    </source>
</evidence>
<feature type="non-terminal residue" evidence="2">
    <location>
        <position position="1"/>
    </location>
</feature>
<dbReference type="AlphaFoldDB" id="A0AAD5SQY3"/>
<proteinExistence type="predicted"/>
<feature type="region of interest" description="Disordered" evidence="1">
    <location>
        <begin position="20"/>
        <end position="55"/>
    </location>
</feature>
<accession>A0AAD5SQY3</accession>
<gene>
    <name evidence="2" type="ORF">HK100_006845</name>
</gene>
<evidence type="ECO:0000256" key="1">
    <source>
        <dbReference type="SAM" id="MobiDB-lite"/>
    </source>
</evidence>
<dbReference type="EMBL" id="JADGJH010003197">
    <property type="protein sequence ID" value="KAJ3092784.1"/>
    <property type="molecule type" value="Genomic_DNA"/>
</dbReference>
<sequence>RMTEIQSEIKSLKNLLLNRRSFPPIPTNTSPIPTSLAYQSTSSNSSNSPPKNNTTLVDADDSGIDSFLGRFSSGKSAIPAWQLADSSPVSNEAASYVSAVKKSPVVAAGYTVQGSDGEEEITVGGDE</sequence>
<name>A0AAD5SQY3_9FUNG</name>
<evidence type="ECO:0000313" key="2">
    <source>
        <dbReference type="EMBL" id="KAJ3092784.1"/>
    </source>
</evidence>
<comment type="caution">
    <text evidence="2">The sequence shown here is derived from an EMBL/GenBank/DDBJ whole genome shotgun (WGS) entry which is preliminary data.</text>
</comment>
<organism evidence="2 3">
    <name type="scientific">Physocladia obscura</name>
    <dbReference type="NCBI Taxonomy" id="109957"/>
    <lineage>
        <taxon>Eukaryota</taxon>
        <taxon>Fungi</taxon>
        <taxon>Fungi incertae sedis</taxon>
        <taxon>Chytridiomycota</taxon>
        <taxon>Chytridiomycota incertae sedis</taxon>
        <taxon>Chytridiomycetes</taxon>
        <taxon>Chytridiales</taxon>
        <taxon>Chytriomycetaceae</taxon>
        <taxon>Physocladia</taxon>
    </lineage>
</organism>
<keyword evidence="3" id="KW-1185">Reference proteome</keyword>